<evidence type="ECO:0000256" key="1">
    <source>
        <dbReference type="SAM" id="MobiDB-lite"/>
    </source>
</evidence>
<proteinExistence type="predicted"/>
<protein>
    <submittedName>
        <fullName evidence="2">Uncharacterized protein</fullName>
    </submittedName>
</protein>
<accession>A0AAV2JDX8</accession>
<name>A0AAV2JDX8_KNICA</name>
<gene>
    <name evidence="2" type="ORF">KC01_LOCUS7261</name>
</gene>
<organism evidence="2 3">
    <name type="scientific">Knipowitschia caucasica</name>
    <name type="common">Caucasian dwarf goby</name>
    <name type="synonym">Pomatoschistus caucasicus</name>
    <dbReference type="NCBI Taxonomy" id="637954"/>
    <lineage>
        <taxon>Eukaryota</taxon>
        <taxon>Metazoa</taxon>
        <taxon>Chordata</taxon>
        <taxon>Craniata</taxon>
        <taxon>Vertebrata</taxon>
        <taxon>Euteleostomi</taxon>
        <taxon>Actinopterygii</taxon>
        <taxon>Neopterygii</taxon>
        <taxon>Teleostei</taxon>
        <taxon>Neoteleostei</taxon>
        <taxon>Acanthomorphata</taxon>
        <taxon>Gobiaria</taxon>
        <taxon>Gobiiformes</taxon>
        <taxon>Gobioidei</taxon>
        <taxon>Gobiidae</taxon>
        <taxon>Gobiinae</taxon>
        <taxon>Knipowitschia</taxon>
    </lineage>
</organism>
<dbReference type="Proteomes" id="UP001497482">
    <property type="component" value="Chromosome 12"/>
</dbReference>
<sequence length="113" mass="11660">MCPGGIFHQPALVPPENQPNRGGVGSEFIPITDAGNGPNEETGGPVMEKSPARSLKLTKAPPTAGIRGCGSQYTPHPSLRLFPIPLPFCSLSAACLGSACDNQTAGKSLKSYV</sequence>
<dbReference type="EMBL" id="OZ035834">
    <property type="protein sequence ID" value="CAL1575759.1"/>
    <property type="molecule type" value="Genomic_DNA"/>
</dbReference>
<evidence type="ECO:0000313" key="2">
    <source>
        <dbReference type="EMBL" id="CAL1575759.1"/>
    </source>
</evidence>
<feature type="region of interest" description="Disordered" evidence="1">
    <location>
        <begin position="9"/>
        <end position="54"/>
    </location>
</feature>
<evidence type="ECO:0000313" key="3">
    <source>
        <dbReference type="Proteomes" id="UP001497482"/>
    </source>
</evidence>
<dbReference type="AlphaFoldDB" id="A0AAV2JDX8"/>
<keyword evidence="3" id="KW-1185">Reference proteome</keyword>
<reference evidence="2 3" key="1">
    <citation type="submission" date="2024-04" db="EMBL/GenBank/DDBJ databases">
        <authorList>
            <person name="Waldvogel A.-M."/>
            <person name="Schoenle A."/>
        </authorList>
    </citation>
    <scope>NUCLEOTIDE SEQUENCE [LARGE SCALE GENOMIC DNA]</scope>
</reference>